<reference evidence="5 6" key="1">
    <citation type="submission" date="2015-07" db="EMBL/GenBank/DDBJ databases">
        <title>A draft genome sequence of Mycobacterium wolinskyi.</title>
        <authorList>
            <person name="de Man T.J."/>
            <person name="Perry K.A."/>
            <person name="Coulliette A.D."/>
            <person name="Jensen B."/>
            <person name="Toney N.C."/>
            <person name="Limbago B.M."/>
            <person name="Noble-Wang J."/>
        </authorList>
    </citation>
    <scope>NUCLEOTIDE SEQUENCE [LARGE SCALE GENOMIC DNA]</scope>
    <source>
        <strain evidence="5 6">CDC_01</strain>
    </source>
</reference>
<comment type="caution">
    <text evidence="5">The sequence shown here is derived from an EMBL/GenBank/DDBJ whole genome shotgun (WGS) entry which is preliminary data.</text>
</comment>
<dbReference type="GO" id="GO:0004497">
    <property type="term" value="F:monooxygenase activity"/>
    <property type="evidence" value="ECO:0007669"/>
    <property type="project" value="UniProtKB-KW"/>
</dbReference>
<gene>
    <name evidence="5" type="ORF">AFM11_07550</name>
</gene>
<name>A0A132PQD3_9MYCO</name>
<feature type="region of interest" description="Disordered" evidence="3">
    <location>
        <begin position="303"/>
        <end position="322"/>
    </location>
</feature>
<dbReference type="PATRIC" id="fig|59750.3.peg.5358"/>
<keyword evidence="6" id="KW-1185">Reference proteome</keyword>
<dbReference type="Pfam" id="PF00296">
    <property type="entry name" value="Bac_luciferase"/>
    <property type="match status" value="1"/>
</dbReference>
<keyword evidence="2" id="KW-0503">Monooxygenase</keyword>
<dbReference type="EMBL" id="LGTW01000004">
    <property type="protein sequence ID" value="KWX24533.1"/>
    <property type="molecule type" value="Genomic_DNA"/>
</dbReference>
<evidence type="ECO:0000313" key="5">
    <source>
        <dbReference type="EMBL" id="KWX24533.1"/>
    </source>
</evidence>
<dbReference type="InterPro" id="IPR050766">
    <property type="entry name" value="Bact_Lucif_Oxidored"/>
</dbReference>
<dbReference type="GO" id="GO:0016705">
    <property type="term" value="F:oxidoreductase activity, acting on paired donors, with incorporation or reduction of molecular oxygen"/>
    <property type="evidence" value="ECO:0007669"/>
    <property type="project" value="InterPro"/>
</dbReference>
<evidence type="ECO:0000313" key="6">
    <source>
        <dbReference type="Proteomes" id="UP000070612"/>
    </source>
</evidence>
<evidence type="ECO:0000256" key="1">
    <source>
        <dbReference type="ARBA" id="ARBA00023002"/>
    </source>
</evidence>
<evidence type="ECO:0000256" key="3">
    <source>
        <dbReference type="SAM" id="MobiDB-lite"/>
    </source>
</evidence>
<dbReference type="SUPFAM" id="SSF51679">
    <property type="entry name" value="Bacterial luciferase-like"/>
    <property type="match status" value="1"/>
</dbReference>
<dbReference type="Gene3D" id="3.20.20.30">
    <property type="entry name" value="Luciferase-like domain"/>
    <property type="match status" value="1"/>
</dbReference>
<dbReference type="PANTHER" id="PTHR30137:SF8">
    <property type="entry name" value="BLR5498 PROTEIN"/>
    <property type="match status" value="1"/>
</dbReference>
<proteinExistence type="predicted"/>
<evidence type="ECO:0000259" key="4">
    <source>
        <dbReference type="Pfam" id="PF00296"/>
    </source>
</evidence>
<sequence>MKVNLGTGAQNSHDWDRVLAGDFSTPPATPDYKCVQAALALGDLAEPLGFDGIWFPEHQGTPYGMTPNPIQALTYFAARTERVSLGTFVAVAPWWHPVRLAHQIAYLDIVSNGRYTTIGLGRGVSKSEFDAVGVPREESRQRFNETLDVLKLAFSGERFSYDGEIFKFPEMSLRPEPLSTDLFDRIYSSSSTPESLEILARRGMVPLFVGNKPIWDAGEEVKKVNTFRAEEGLPPCQPKNVMFMYCVASEDDVPKTEEWIYTANRDVTVHYGFADASNFKGVKGYEAYANREGSATALLAESVQGDGTGGPKPGDKKGPPGYHASNLLIGTPEEIFKRLKAAQEACSFSEVTIVPQFGTMPYEDAMESVRLFAAEVLPAVHDMEAPLHPAVLPEGVTA</sequence>
<dbReference type="AlphaFoldDB" id="A0A132PQD3"/>
<keyword evidence="1" id="KW-0560">Oxidoreductase</keyword>
<dbReference type="RefSeq" id="WP_067846000.1">
    <property type="nucleotide sequence ID" value="NZ_LGTW01000004.1"/>
</dbReference>
<organism evidence="5 6">
    <name type="scientific">Mycolicibacterium wolinskyi</name>
    <dbReference type="NCBI Taxonomy" id="59750"/>
    <lineage>
        <taxon>Bacteria</taxon>
        <taxon>Bacillati</taxon>
        <taxon>Actinomycetota</taxon>
        <taxon>Actinomycetes</taxon>
        <taxon>Mycobacteriales</taxon>
        <taxon>Mycobacteriaceae</taxon>
        <taxon>Mycolicibacterium</taxon>
    </lineage>
</organism>
<dbReference type="GO" id="GO:0005829">
    <property type="term" value="C:cytosol"/>
    <property type="evidence" value="ECO:0007669"/>
    <property type="project" value="TreeGrafter"/>
</dbReference>
<dbReference type="PANTHER" id="PTHR30137">
    <property type="entry name" value="LUCIFERASE-LIKE MONOOXYGENASE"/>
    <property type="match status" value="1"/>
</dbReference>
<evidence type="ECO:0000256" key="2">
    <source>
        <dbReference type="ARBA" id="ARBA00023033"/>
    </source>
</evidence>
<protein>
    <submittedName>
        <fullName evidence="5">Luciferase</fullName>
    </submittedName>
</protein>
<dbReference type="Proteomes" id="UP000070612">
    <property type="component" value="Unassembled WGS sequence"/>
</dbReference>
<accession>A0A132PQD3</accession>
<dbReference type="STRING" id="59750.AWC31_22050"/>
<dbReference type="InterPro" id="IPR011251">
    <property type="entry name" value="Luciferase-like_dom"/>
</dbReference>
<dbReference type="InterPro" id="IPR036661">
    <property type="entry name" value="Luciferase-like_sf"/>
</dbReference>
<feature type="domain" description="Luciferase-like" evidence="4">
    <location>
        <begin position="35"/>
        <end position="345"/>
    </location>
</feature>